<accession>A0A5J5FUU4</accession>
<evidence type="ECO:0000259" key="2">
    <source>
        <dbReference type="Pfam" id="PF00144"/>
    </source>
</evidence>
<name>A0A5J5FUU4_9BACL</name>
<dbReference type="RefSeq" id="WP_150459688.1">
    <property type="nucleotide sequence ID" value="NZ_VYKK01000030.1"/>
</dbReference>
<reference evidence="3 4" key="1">
    <citation type="submission" date="2019-09" db="EMBL/GenBank/DDBJ databases">
        <title>Bacillus ochoae sp. nov., Paenibacillus whitsoniae sp. nov., Paenibacillus spiritus sp. nov. Isolated from the Mars Exploration Rover during spacecraft assembly.</title>
        <authorList>
            <person name="Seuylemezian A."/>
            <person name="Vaishampayan P."/>
        </authorList>
    </citation>
    <scope>NUCLEOTIDE SEQUENCE [LARGE SCALE GENOMIC DNA]</scope>
    <source>
        <strain evidence="3 4">MER_111</strain>
    </source>
</reference>
<proteinExistence type="predicted"/>
<dbReference type="GO" id="GO:0016787">
    <property type="term" value="F:hydrolase activity"/>
    <property type="evidence" value="ECO:0007669"/>
    <property type="project" value="UniProtKB-KW"/>
</dbReference>
<dbReference type="Gene3D" id="3.40.710.10">
    <property type="entry name" value="DD-peptidase/beta-lactamase superfamily"/>
    <property type="match status" value="1"/>
</dbReference>
<dbReference type="InterPro" id="IPR012338">
    <property type="entry name" value="Beta-lactam/transpept-like"/>
</dbReference>
<dbReference type="PANTHER" id="PTHR43283:SF7">
    <property type="entry name" value="BETA-LACTAMASE-RELATED DOMAIN-CONTAINING PROTEIN"/>
    <property type="match status" value="1"/>
</dbReference>
<keyword evidence="4" id="KW-1185">Reference proteome</keyword>
<gene>
    <name evidence="3" type="ORF">F4V43_18200</name>
</gene>
<comment type="caution">
    <text evidence="3">The sequence shown here is derived from an EMBL/GenBank/DDBJ whole genome shotgun (WGS) entry which is preliminary data.</text>
</comment>
<dbReference type="Proteomes" id="UP000367750">
    <property type="component" value="Unassembled WGS sequence"/>
</dbReference>
<feature type="region of interest" description="Disordered" evidence="1">
    <location>
        <begin position="1"/>
        <end position="32"/>
    </location>
</feature>
<dbReference type="PANTHER" id="PTHR43283">
    <property type="entry name" value="BETA-LACTAMASE-RELATED"/>
    <property type="match status" value="1"/>
</dbReference>
<evidence type="ECO:0000256" key="1">
    <source>
        <dbReference type="SAM" id="MobiDB-lite"/>
    </source>
</evidence>
<sequence>MKQPVPILQSPQRAVPFLPAARPEDTGTAPDPLEEAHRTVLREYGKMHSMLVARGGRLIFERYYGEGAPARLNDLRSATKSVTSLLVGIAAGRGDLPGIETPAAGILRRHVPYLHSEELPEITLRHLLTMTAGFSWQTGKRLGEPLIAKFHRARRWASFAMSLPIIREQIGTFQYRSTDSHLLSMALTECTGLDAFSYAREHLFGPLGIEHAAWNASPEGHSMGHIGLHLTSRDLIKLGICLLEDGRYGQKQIVPAEWLKDALSAQTSGYPAYGDYGYQFWTGVMSGQPFTLAHGHGGQQILLLPRLDAVIVFTAESRTGHWKHPRKLVEQHLIPAMTGAASRS</sequence>
<dbReference type="Pfam" id="PF00144">
    <property type="entry name" value="Beta-lactamase"/>
    <property type="match status" value="1"/>
</dbReference>
<evidence type="ECO:0000313" key="4">
    <source>
        <dbReference type="Proteomes" id="UP000367750"/>
    </source>
</evidence>
<keyword evidence="3" id="KW-0378">Hydrolase</keyword>
<dbReference type="InterPro" id="IPR050789">
    <property type="entry name" value="Diverse_Enzym_Activities"/>
</dbReference>
<dbReference type="AlphaFoldDB" id="A0A5J5FUU4"/>
<feature type="domain" description="Beta-lactamase-related" evidence="2">
    <location>
        <begin position="49"/>
        <end position="324"/>
    </location>
</feature>
<protein>
    <submittedName>
        <fullName evidence="3">Serine hydrolase</fullName>
    </submittedName>
</protein>
<organism evidence="3 4">
    <name type="scientific">Paenibacillus spiritus</name>
    <dbReference type="NCBI Taxonomy" id="2496557"/>
    <lineage>
        <taxon>Bacteria</taxon>
        <taxon>Bacillati</taxon>
        <taxon>Bacillota</taxon>
        <taxon>Bacilli</taxon>
        <taxon>Bacillales</taxon>
        <taxon>Paenibacillaceae</taxon>
        <taxon>Paenibacillus</taxon>
    </lineage>
</organism>
<dbReference type="OrthoDB" id="9773047at2"/>
<dbReference type="EMBL" id="VYKK01000030">
    <property type="protein sequence ID" value="KAA8997223.1"/>
    <property type="molecule type" value="Genomic_DNA"/>
</dbReference>
<evidence type="ECO:0000313" key="3">
    <source>
        <dbReference type="EMBL" id="KAA8997223.1"/>
    </source>
</evidence>
<dbReference type="SUPFAM" id="SSF56601">
    <property type="entry name" value="beta-lactamase/transpeptidase-like"/>
    <property type="match status" value="1"/>
</dbReference>
<dbReference type="InterPro" id="IPR001466">
    <property type="entry name" value="Beta-lactam-related"/>
</dbReference>